<dbReference type="PROSITE" id="PS50902">
    <property type="entry name" value="FLAVODOXIN_LIKE"/>
    <property type="match status" value="1"/>
</dbReference>
<dbReference type="InterPro" id="IPR005025">
    <property type="entry name" value="FMN_Rdtase-like_dom"/>
</dbReference>
<dbReference type="Proteomes" id="UP000465622">
    <property type="component" value="Chromosome"/>
</dbReference>
<gene>
    <name evidence="3" type="ORF">hbim_02077</name>
    <name evidence="2" type="ORF">MMAGJ_25370</name>
</gene>
<evidence type="ECO:0000259" key="1">
    <source>
        <dbReference type="PROSITE" id="PS50902"/>
    </source>
</evidence>
<keyword evidence="3" id="KW-0560">Oxidoreductase</keyword>
<evidence type="ECO:0000313" key="2">
    <source>
        <dbReference type="EMBL" id="BBX33255.1"/>
    </source>
</evidence>
<dbReference type="RefSeq" id="WP_051578590.1">
    <property type="nucleotide sequence ID" value="NZ_AP022567.1"/>
</dbReference>
<proteinExistence type="predicted"/>
<keyword evidence="4" id="KW-1185">Reference proteome</keyword>
<accession>A0AAI8TTJ2</accession>
<dbReference type="GO" id="GO:0016020">
    <property type="term" value="C:membrane"/>
    <property type="evidence" value="ECO:0007669"/>
    <property type="project" value="TreeGrafter"/>
</dbReference>
<evidence type="ECO:0000313" key="3">
    <source>
        <dbReference type="EMBL" id="BDY28146.1"/>
    </source>
</evidence>
<dbReference type="SUPFAM" id="SSF52218">
    <property type="entry name" value="Flavoproteins"/>
    <property type="match status" value="1"/>
</dbReference>
<dbReference type="EMBL" id="AP022567">
    <property type="protein sequence ID" value="BBX33255.1"/>
    <property type="molecule type" value="Genomic_DNA"/>
</dbReference>
<protein>
    <submittedName>
        <fullName evidence="2">FMN reductase</fullName>
    </submittedName>
    <submittedName>
        <fullName evidence="3">NAD(P)H dehydrogenase (Quinone)</fullName>
        <ecNumber evidence="3">1.6.5.2</ecNumber>
    </submittedName>
</protein>
<feature type="domain" description="Flavodoxin-like" evidence="1">
    <location>
        <begin position="4"/>
        <end position="156"/>
    </location>
</feature>
<dbReference type="GO" id="GO:0010181">
    <property type="term" value="F:FMN binding"/>
    <property type="evidence" value="ECO:0007669"/>
    <property type="project" value="InterPro"/>
</dbReference>
<reference evidence="3" key="3">
    <citation type="submission" date="2023-03" db="EMBL/GenBank/DDBJ databases">
        <title>Draft genome sequence of a Mycolicibacterium mageritense strain H4_3_1 isolated from a hybrid biological-inorganic system reactor.</title>
        <authorList>
            <person name="Feng X."/>
            <person name="Kazama D."/>
            <person name="Sato K."/>
            <person name="Kobayashi H."/>
        </authorList>
    </citation>
    <scope>NUCLEOTIDE SEQUENCE</scope>
    <source>
        <strain evidence="3">H4_3_1</strain>
    </source>
</reference>
<dbReference type="EC" id="1.6.5.2" evidence="3"/>
<reference evidence="2 4" key="1">
    <citation type="journal article" date="2019" name="Emerg. Microbes Infect.">
        <title>Comprehensive subspecies identification of 175 nontuberculous mycobacteria species based on 7547 genomic profiles.</title>
        <authorList>
            <person name="Matsumoto Y."/>
            <person name="Kinjo T."/>
            <person name="Motooka D."/>
            <person name="Nabeya D."/>
            <person name="Jung N."/>
            <person name="Uechi K."/>
            <person name="Horii T."/>
            <person name="Iida T."/>
            <person name="Fujita J."/>
            <person name="Nakamura S."/>
        </authorList>
    </citation>
    <scope>NUCLEOTIDE SEQUENCE [LARGE SCALE GENOMIC DNA]</scope>
    <source>
        <strain evidence="2 4">JCM 12375</strain>
    </source>
</reference>
<dbReference type="InterPro" id="IPR008254">
    <property type="entry name" value="Flavodoxin/NO_synth"/>
</dbReference>
<dbReference type="InterPro" id="IPR029039">
    <property type="entry name" value="Flavoprotein-like_sf"/>
</dbReference>
<name>A0AAI8TTJ2_MYCME</name>
<dbReference type="AlphaFoldDB" id="A0AAI8TTJ2"/>
<dbReference type="PANTHER" id="PTHR30546">
    <property type="entry name" value="FLAVODOXIN-RELATED PROTEIN WRBA-RELATED"/>
    <property type="match status" value="1"/>
</dbReference>
<reference evidence="2" key="2">
    <citation type="submission" date="2020-02" db="EMBL/GenBank/DDBJ databases">
        <authorList>
            <person name="Matsumoto Y."/>
            <person name="Motooka D."/>
            <person name="Nakamura S."/>
        </authorList>
    </citation>
    <scope>NUCLEOTIDE SEQUENCE</scope>
    <source>
        <strain evidence="2">JCM 12375</strain>
    </source>
</reference>
<dbReference type="PANTHER" id="PTHR30546:SF23">
    <property type="entry name" value="FLAVOPROTEIN-LIKE PROTEIN YCP4-RELATED"/>
    <property type="match status" value="1"/>
</dbReference>
<dbReference type="Gene3D" id="3.40.50.360">
    <property type="match status" value="1"/>
</dbReference>
<organism evidence="3 5">
    <name type="scientific">Mycolicibacterium mageritense</name>
    <name type="common">Mycobacterium mageritense</name>
    <dbReference type="NCBI Taxonomy" id="53462"/>
    <lineage>
        <taxon>Bacteria</taxon>
        <taxon>Bacillati</taxon>
        <taxon>Actinomycetota</taxon>
        <taxon>Actinomycetes</taxon>
        <taxon>Mycobacteriales</taxon>
        <taxon>Mycobacteriaceae</taxon>
        <taxon>Mycolicibacterium</taxon>
    </lineage>
</organism>
<sequence length="201" mass="21465">MATVAIVAHSRAGNTWRLAEAVGEGARAMGARIQLVRIDDDGAVEEAGWGTLAAADGIIFGCPTHMGGPSWQFKRFADSTIRAWRSTQWRDKLAGGFTNSTGMSGDKFSTLTYLWTLAMQQGMVWIGSGMKPAIAYDKSASRESLNYVGGYGGAMATNPFDDPQAMSRADLATAAAFGERFATFLATGKTPNTPYVDFAKN</sequence>
<evidence type="ECO:0000313" key="4">
    <source>
        <dbReference type="Proteomes" id="UP000465622"/>
    </source>
</evidence>
<evidence type="ECO:0000313" key="5">
    <source>
        <dbReference type="Proteomes" id="UP001241092"/>
    </source>
</evidence>
<dbReference type="Pfam" id="PF03358">
    <property type="entry name" value="FMN_red"/>
    <property type="match status" value="1"/>
</dbReference>
<dbReference type="GO" id="GO:0003955">
    <property type="term" value="F:NAD(P)H dehydrogenase (quinone) activity"/>
    <property type="evidence" value="ECO:0007669"/>
    <property type="project" value="UniProtKB-EC"/>
</dbReference>
<dbReference type="EMBL" id="AP027452">
    <property type="protein sequence ID" value="BDY28146.1"/>
    <property type="molecule type" value="Genomic_DNA"/>
</dbReference>
<dbReference type="Proteomes" id="UP001241092">
    <property type="component" value="Chromosome"/>
</dbReference>